<organism evidence="2 3">
    <name type="scientific">Trichonephila inaurata madagascariensis</name>
    <dbReference type="NCBI Taxonomy" id="2747483"/>
    <lineage>
        <taxon>Eukaryota</taxon>
        <taxon>Metazoa</taxon>
        <taxon>Ecdysozoa</taxon>
        <taxon>Arthropoda</taxon>
        <taxon>Chelicerata</taxon>
        <taxon>Arachnida</taxon>
        <taxon>Araneae</taxon>
        <taxon>Araneomorphae</taxon>
        <taxon>Entelegynae</taxon>
        <taxon>Araneoidea</taxon>
        <taxon>Nephilidae</taxon>
        <taxon>Trichonephila</taxon>
        <taxon>Trichonephila inaurata</taxon>
    </lineage>
</organism>
<keyword evidence="1" id="KW-1133">Transmembrane helix</keyword>
<keyword evidence="1" id="KW-0472">Membrane</keyword>
<keyword evidence="1" id="KW-0812">Transmembrane</keyword>
<evidence type="ECO:0000313" key="3">
    <source>
        <dbReference type="Proteomes" id="UP000886998"/>
    </source>
</evidence>
<dbReference type="Proteomes" id="UP000886998">
    <property type="component" value="Unassembled WGS sequence"/>
</dbReference>
<proteinExistence type="predicted"/>
<name>A0A8X6WR65_9ARAC</name>
<dbReference type="AlphaFoldDB" id="A0A8X6WR65"/>
<gene>
    <name evidence="2" type="ORF">TNIN_16991</name>
</gene>
<reference evidence="2" key="1">
    <citation type="submission" date="2020-08" db="EMBL/GenBank/DDBJ databases">
        <title>Multicomponent nature underlies the extraordinary mechanical properties of spider dragline silk.</title>
        <authorList>
            <person name="Kono N."/>
            <person name="Nakamura H."/>
            <person name="Mori M."/>
            <person name="Yoshida Y."/>
            <person name="Ohtoshi R."/>
            <person name="Malay A.D."/>
            <person name="Moran D.A.P."/>
            <person name="Tomita M."/>
            <person name="Numata K."/>
            <person name="Arakawa K."/>
        </authorList>
    </citation>
    <scope>NUCLEOTIDE SEQUENCE</scope>
</reference>
<dbReference type="OrthoDB" id="10269315at2759"/>
<keyword evidence="3" id="KW-1185">Reference proteome</keyword>
<dbReference type="EMBL" id="BMAV01001553">
    <property type="protein sequence ID" value="GFY39853.1"/>
    <property type="molecule type" value="Genomic_DNA"/>
</dbReference>
<evidence type="ECO:0000256" key="1">
    <source>
        <dbReference type="SAM" id="Phobius"/>
    </source>
</evidence>
<accession>A0A8X6WR65</accession>
<evidence type="ECO:0000313" key="2">
    <source>
        <dbReference type="EMBL" id="GFY39853.1"/>
    </source>
</evidence>
<sequence length="91" mass="10689">MNALPPGLEEWWPLIRTTPLPFGIYNRPQDFTTNRMEQNRIVIWDFASGTEPSAFHQSHWKILSWGWAVFIALFVVRRSGAIVKKAFYFFS</sequence>
<protein>
    <submittedName>
        <fullName evidence="2">Uncharacterized protein</fullName>
    </submittedName>
</protein>
<feature type="transmembrane region" description="Helical" evidence="1">
    <location>
        <begin position="58"/>
        <end position="76"/>
    </location>
</feature>
<comment type="caution">
    <text evidence="2">The sequence shown here is derived from an EMBL/GenBank/DDBJ whole genome shotgun (WGS) entry which is preliminary data.</text>
</comment>